<protein>
    <submittedName>
        <fullName evidence="2">Uncharacterized protein</fullName>
    </submittedName>
</protein>
<evidence type="ECO:0000256" key="1">
    <source>
        <dbReference type="SAM" id="Phobius"/>
    </source>
</evidence>
<reference evidence="2" key="1">
    <citation type="submission" date="2016-02" db="EMBL/GenBank/DDBJ databases">
        <title>WGS assembly of Manihot esculenta.</title>
        <authorList>
            <person name="Bredeson J.V."/>
            <person name="Prochnik S.E."/>
            <person name="Lyons J.B."/>
            <person name="Schmutz J."/>
            <person name="Grimwood J."/>
            <person name="Vrebalov J."/>
            <person name="Bart R.S."/>
            <person name="Amuge T."/>
            <person name="Ferguson M.E."/>
            <person name="Green R."/>
            <person name="Putnam N."/>
            <person name="Stites J."/>
            <person name="Rounsley S."/>
            <person name="Rokhsar D.S."/>
        </authorList>
    </citation>
    <scope>NUCLEOTIDE SEQUENCE [LARGE SCALE GENOMIC DNA]</scope>
    <source>
        <tissue evidence="2">Leaf</tissue>
    </source>
</reference>
<dbReference type="AlphaFoldDB" id="A0A2C9W1Y9"/>
<feature type="transmembrane region" description="Helical" evidence="1">
    <location>
        <begin position="57"/>
        <end position="77"/>
    </location>
</feature>
<organism evidence="2">
    <name type="scientific">Manihot esculenta</name>
    <name type="common">Cassava</name>
    <name type="synonym">Jatropha manihot</name>
    <dbReference type="NCBI Taxonomy" id="3983"/>
    <lineage>
        <taxon>Eukaryota</taxon>
        <taxon>Viridiplantae</taxon>
        <taxon>Streptophyta</taxon>
        <taxon>Embryophyta</taxon>
        <taxon>Tracheophyta</taxon>
        <taxon>Spermatophyta</taxon>
        <taxon>Magnoliopsida</taxon>
        <taxon>eudicotyledons</taxon>
        <taxon>Gunneridae</taxon>
        <taxon>Pentapetalae</taxon>
        <taxon>rosids</taxon>
        <taxon>fabids</taxon>
        <taxon>Malpighiales</taxon>
        <taxon>Euphorbiaceae</taxon>
        <taxon>Crotonoideae</taxon>
        <taxon>Manihoteae</taxon>
        <taxon>Manihot</taxon>
    </lineage>
</organism>
<keyword evidence="1" id="KW-0472">Membrane</keyword>
<keyword evidence="1" id="KW-1133">Transmembrane helix</keyword>
<proteinExistence type="predicted"/>
<dbReference type="EMBL" id="CM004390">
    <property type="protein sequence ID" value="OAY52959.1"/>
    <property type="molecule type" value="Genomic_DNA"/>
</dbReference>
<sequence>MYQLLQQQHLPLMCCCPHHQHPKLLKTASDHRQQYHQLHVADYVLHLLGTGEGRMQLVSTTTITFLLRLIVFLTIVFNDTISFI</sequence>
<evidence type="ECO:0000313" key="2">
    <source>
        <dbReference type="EMBL" id="OAY52959.1"/>
    </source>
</evidence>
<accession>A0A2C9W1Y9</accession>
<name>A0A2C9W1Y9_MANES</name>
<gene>
    <name evidence="2" type="ORF">MANES_04G125500</name>
</gene>
<keyword evidence="1" id="KW-0812">Transmembrane</keyword>